<dbReference type="EMBL" id="QXJK01000003">
    <property type="protein sequence ID" value="RIX35617.1"/>
    <property type="molecule type" value="Genomic_DNA"/>
</dbReference>
<evidence type="ECO:0000256" key="1">
    <source>
        <dbReference type="SAM" id="Coils"/>
    </source>
</evidence>
<evidence type="ECO:0000256" key="2">
    <source>
        <dbReference type="SAM" id="MobiDB-lite"/>
    </source>
</evidence>
<dbReference type="STRING" id="1451189.CFAL_05280"/>
<accession>A0A418Q7Z1</accession>
<feature type="compositionally biased region" description="Polar residues" evidence="2">
    <location>
        <begin position="1"/>
        <end position="10"/>
    </location>
</feature>
<dbReference type="Proteomes" id="UP000285278">
    <property type="component" value="Unassembled WGS sequence"/>
</dbReference>
<dbReference type="RefSeq" id="WP_119664445.1">
    <property type="nucleotide sequence ID" value="NZ_QXJK01000003.1"/>
</dbReference>
<gene>
    <name evidence="3" type="ORF">D3M95_03630</name>
</gene>
<protein>
    <submittedName>
        <fullName evidence="3">Uncharacterized protein</fullName>
    </submittedName>
</protein>
<feature type="coiled-coil region" evidence="1">
    <location>
        <begin position="25"/>
        <end position="52"/>
    </location>
</feature>
<organism evidence="3 4">
    <name type="scientific">Corynebacterium falsenii</name>
    <dbReference type="NCBI Taxonomy" id="108486"/>
    <lineage>
        <taxon>Bacteria</taxon>
        <taxon>Bacillati</taxon>
        <taxon>Actinomycetota</taxon>
        <taxon>Actinomycetes</taxon>
        <taxon>Mycobacteriales</taxon>
        <taxon>Corynebacteriaceae</taxon>
        <taxon>Corynebacterium</taxon>
    </lineage>
</organism>
<dbReference type="OrthoDB" id="4427242at2"/>
<evidence type="ECO:0000313" key="3">
    <source>
        <dbReference type="EMBL" id="RIX35617.1"/>
    </source>
</evidence>
<name>A0A418Q7Z1_9CORY</name>
<sequence>MSDNNTTTDTALPAPGSPDLDHATLDQLEAMLKQAEENLQAIYCEIEHRRRDQLEEQYSQLPNDMSSFKGSWRNLVTAFRQVPHRKDSE</sequence>
<evidence type="ECO:0000313" key="4">
    <source>
        <dbReference type="Proteomes" id="UP000285278"/>
    </source>
</evidence>
<comment type="caution">
    <text evidence="3">The sequence shown here is derived from an EMBL/GenBank/DDBJ whole genome shotgun (WGS) entry which is preliminary data.</text>
</comment>
<feature type="region of interest" description="Disordered" evidence="2">
    <location>
        <begin position="1"/>
        <end position="21"/>
    </location>
</feature>
<reference evidence="3 4" key="1">
    <citation type="submission" date="2018-09" db="EMBL/GenBank/DDBJ databases">
        <title>Optimization and identification of Corynebacterium falsenii FN1-14 from fish paste.</title>
        <authorList>
            <person name="Daroonpunt R."/>
            <person name="Tanasupawat S."/>
        </authorList>
    </citation>
    <scope>NUCLEOTIDE SEQUENCE [LARGE SCALE GENOMIC DNA]</scope>
    <source>
        <strain evidence="3 4">FN1-14</strain>
    </source>
</reference>
<keyword evidence="4" id="KW-1185">Reference proteome</keyword>
<proteinExistence type="predicted"/>
<keyword evidence="1" id="KW-0175">Coiled coil</keyword>
<dbReference type="AlphaFoldDB" id="A0A418Q7Z1"/>